<dbReference type="SUPFAM" id="SSF52777">
    <property type="entry name" value="CoA-dependent acyltransferases"/>
    <property type="match status" value="2"/>
</dbReference>
<dbReference type="Pfam" id="PF00668">
    <property type="entry name" value="Condensation"/>
    <property type="match status" value="1"/>
</dbReference>
<dbReference type="GO" id="GO:0009366">
    <property type="term" value="C:enterobactin synthetase complex"/>
    <property type="evidence" value="ECO:0007669"/>
    <property type="project" value="TreeGrafter"/>
</dbReference>
<feature type="compositionally biased region" description="Basic and acidic residues" evidence="1">
    <location>
        <begin position="247"/>
        <end position="259"/>
    </location>
</feature>
<dbReference type="GO" id="GO:0005829">
    <property type="term" value="C:cytosol"/>
    <property type="evidence" value="ECO:0007669"/>
    <property type="project" value="TreeGrafter"/>
</dbReference>
<dbReference type="GO" id="GO:0031177">
    <property type="term" value="F:phosphopantetheine binding"/>
    <property type="evidence" value="ECO:0007669"/>
    <property type="project" value="TreeGrafter"/>
</dbReference>
<dbReference type="InterPro" id="IPR001242">
    <property type="entry name" value="Condensation_dom"/>
</dbReference>
<sequence length="428" mass="45054">MLHQPTAPDGLTADPFSPGSALPASSFQERIWLAERLDPTAALYNVPMAWRVRGRLDADALRQALAALVERHEILRTRFVERGGELVQVVGAPWTPELAREDLVALPAAERGPRLEARLREAAHVRFDLASGRLLAASLFTVAPDEQVLFVCVHHLVWDEASTAVFLRELERCYAAAAGEPVPDAPAPRLAELWREHGDARLAEIGHRLLAWLRPGVPATELEARDLAFHAGRLRDPAEPPRLPRSAARDPRREGERRSAALPLEGMDGVERVAARAGAGVEDVLLAGVLATLALYSGLDDLVVALARPGGALPLRLRLDPAEGFASTGAARGGRGGAGGGAPPRPAGRPPPGARRGPGDRPGGAPAGALRVPGRGRRRRGRRGAALGAAAAGARRGAALRRVALRRRGDAAHGGAFRAGAGAGRGGP</sequence>
<dbReference type="EMBL" id="KP830092">
    <property type="protein sequence ID" value="AKA59414.1"/>
    <property type="molecule type" value="Genomic_DNA"/>
</dbReference>
<feature type="region of interest" description="Disordered" evidence="1">
    <location>
        <begin position="235"/>
        <end position="263"/>
    </location>
</feature>
<dbReference type="PANTHER" id="PTHR45527:SF1">
    <property type="entry name" value="FATTY ACID SYNTHASE"/>
    <property type="match status" value="1"/>
</dbReference>
<reference evidence="3" key="1">
    <citation type="journal article" date="2015" name="Proc. Natl. Acad. Sci. U.S.A.">
        <title>Multiplexed metagenome mining using short DNA sequence tags facilitates targeted discovery of epoxyketone proteasome inhibitors.</title>
        <authorList>
            <person name="Owen J.G."/>
            <person name="Charlop-Powers Z."/>
            <person name="Smith A.G."/>
            <person name="Ternei M.A."/>
            <person name="Calle P.Y."/>
            <person name="Reddy B.V."/>
            <person name="Montiel D."/>
            <person name="Brady S.F."/>
        </authorList>
    </citation>
    <scope>NUCLEOTIDE SEQUENCE</scope>
</reference>
<feature type="compositionally biased region" description="Low complexity" evidence="1">
    <location>
        <begin position="384"/>
        <end position="402"/>
    </location>
</feature>
<accession>A0A0E3JNN7</accession>
<evidence type="ECO:0000256" key="1">
    <source>
        <dbReference type="SAM" id="MobiDB-lite"/>
    </source>
</evidence>
<dbReference type="GO" id="GO:0043041">
    <property type="term" value="P:amino acid activation for nonribosomal peptide biosynthetic process"/>
    <property type="evidence" value="ECO:0007669"/>
    <property type="project" value="TreeGrafter"/>
</dbReference>
<dbReference type="PANTHER" id="PTHR45527">
    <property type="entry name" value="NONRIBOSOMAL PEPTIDE SYNTHETASE"/>
    <property type="match status" value="1"/>
</dbReference>
<evidence type="ECO:0000313" key="3">
    <source>
        <dbReference type="EMBL" id="AKA59414.1"/>
    </source>
</evidence>
<feature type="domain" description="Condensation" evidence="2">
    <location>
        <begin position="22"/>
        <end position="188"/>
    </location>
</feature>
<dbReference type="GO" id="GO:0047527">
    <property type="term" value="F:2,3-dihydroxybenzoate-serine ligase activity"/>
    <property type="evidence" value="ECO:0007669"/>
    <property type="project" value="TreeGrafter"/>
</dbReference>
<proteinExistence type="predicted"/>
<feature type="region of interest" description="Disordered" evidence="1">
    <location>
        <begin position="326"/>
        <end position="428"/>
    </location>
</feature>
<dbReference type="Gene3D" id="3.30.559.30">
    <property type="entry name" value="Nonribosomal peptide synthetase, condensation domain"/>
    <property type="match status" value="1"/>
</dbReference>
<feature type="compositionally biased region" description="Gly residues" evidence="1">
    <location>
        <begin position="331"/>
        <end position="342"/>
    </location>
</feature>
<dbReference type="InterPro" id="IPR023213">
    <property type="entry name" value="CAT-like_dom_sf"/>
</dbReference>
<organism evidence="3">
    <name type="scientific">uncultured bacterium AB_1383</name>
    <dbReference type="NCBI Taxonomy" id="1630010"/>
    <lineage>
        <taxon>Bacteria</taxon>
        <taxon>environmental samples</taxon>
    </lineage>
</organism>
<dbReference type="GO" id="GO:0009239">
    <property type="term" value="P:enterobactin biosynthetic process"/>
    <property type="evidence" value="ECO:0007669"/>
    <property type="project" value="TreeGrafter"/>
</dbReference>
<evidence type="ECO:0000259" key="2">
    <source>
        <dbReference type="Pfam" id="PF00668"/>
    </source>
</evidence>
<dbReference type="Gene3D" id="3.30.559.10">
    <property type="entry name" value="Chloramphenicol acetyltransferase-like domain"/>
    <property type="match status" value="1"/>
</dbReference>
<protein>
    <submittedName>
        <fullName evidence="3">Non-ribosomal peptide synthetase</fullName>
    </submittedName>
</protein>
<feature type="compositionally biased region" description="Pro residues" evidence="1">
    <location>
        <begin position="343"/>
        <end position="353"/>
    </location>
</feature>
<name>A0A0E3JNN7_9BACT</name>
<dbReference type="AlphaFoldDB" id="A0A0E3JNN7"/>
<feature type="compositionally biased region" description="Basic residues" evidence="1">
    <location>
        <begin position="374"/>
        <end position="383"/>
    </location>
</feature>